<gene>
    <name evidence="1" type="ORF">D1B31_13900</name>
</gene>
<organism evidence="1 2">
    <name type="scientific">Neobacillus notoginsengisoli</name>
    <dbReference type="NCBI Taxonomy" id="1578198"/>
    <lineage>
        <taxon>Bacteria</taxon>
        <taxon>Bacillati</taxon>
        <taxon>Bacillota</taxon>
        <taxon>Bacilli</taxon>
        <taxon>Bacillales</taxon>
        <taxon>Bacillaceae</taxon>
        <taxon>Neobacillus</taxon>
    </lineage>
</organism>
<name>A0A417YSW6_9BACI</name>
<proteinExistence type="predicted"/>
<dbReference type="EMBL" id="QWEG01000008">
    <property type="protein sequence ID" value="RHW39050.1"/>
    <property type="molecule type" value="Genomic_DNA"/>
</dbReference>
<reference evidence="1 2" key="1">
    <citation type="journal article" date="2017" name="Int. J. Syst. Evol. Microbiol.">
        <title>Bacillus notoginsengisoli sp. nov., a novel bacterium isolated from the rhizosphere of Panax notoginseng.</title>
        <authorList>
            <person name="Zhang M.Y."/>
            <person name="Cheng J."/>
            <person name="Cai Y."/>
            <person name="Zhang T.Y."/>
            <person name="Wu Y.Y."/>
            <person name="Manikprabhu D."/>
            <person name="Li W.J."/>
            <person name="Zhang Y.X."/>
        </authorList>
    </citation>
    <scope>NUCLEOTIDE SEQUENCE [LARGE SCALE GENOMIC DNA]</scope>
    <source>
        <strain evidence="1 2">JCM 30743</strain>
    </source>
</reference>
<keyword evidence="2" id="KW-1185">Reference proteome</keyword>
<dbReference type="Proteomes" id="UP000284416">
    <property type="component" value="Unassembled WGS sequence"/>
</dbReference>
<dbReference type="OrthoDB" id="9896849at2"/>
<dbReference type="RefSeq" id="WP_118921382.1">
    <property type="nucleotide sequence ID" value="NZ_QWEG01000008.1"/>
</dbReference>
<evidence type="ECO:0000313" key="2">
    <source>
        <dbReference type="Proteomes" id="UP000284416"/>
    </source>
</evidence>
<protein>
    <submittedName>
        <fullName evidence="1">Uncharacterized protein</fullName>
    </submittedName>
</protein>
<dbReference type="AlphaFoldDB" id="A0A417YSW6"/>
<comment type="caution">
    <text evidence="1">The sequence shown here is derived from an EMBL/GenBank/DDBJ whole genome shotgun (WGS) entry which is preliminary data.</text>
</comment>
<evidence type="ECO:0000313" key="1">
    <source>
        <dbReference type="EMBL" id="RHW39050.1"/>
    </source>
</evidence>
<sequence>MKIEQLILKVFTHKERTIAHVEDFLTRHCIILPRKELKSKINTLLEKGLIKIHEDPSNGKINFLHSTEELEEDYWFK</sequence>
<accession>A0A417YSW6</accession>